<accession>A0A1V0B9L3</accession>
<name>A0A1V0B9L3_9GAMM</name>
<protein>
    <recommendedName>
        <fullName evidence="5">DUF2939 domain-containing protein</fullName>
    </recommendedName>
</protein>
<feature type="compositionally biased region" description="Polar residues" evidence="1">
    <location>
        <begin position="164"/>
        <end position="175"/>
    </location>
</feature>
<reference evidence="3 4" key="1">
    <citation type="submission" date="2017-03" db="EMBL/GenBank/DDBJ databases">
        <title>Complete genome sequence of the novel DNRA strain Pseudomonas sp. S-6-2 isolated from Chinese polluted river sediment. Journal of Biotechnology.</title>
        <authorList>
            <person name="Li J."/>
            <person name="Xiang F."/>
            <person name="Wang L."/>
            <person name="Xi L."/>
            <person name="Liu J."/>
        </authorList>
    </citation>
    <scope>NUCLEOTIDE SEQUENCE [LARGE SCALE GENOMIC DNA]</scope>
    <source>
        <strain evidence="3 4">S-6-2</strain>
    </source>
</reference>
<dbReference type="RefSeq" id="WP_080051537.1">
    <property type="nucleotide sequence ID" value="NZ_CP020100.1"/>
</dbReference>
<dbReference type="AlphaFoldDB" id="A0A1V0B9L3"/>
<gene>
    <name evidence="3" type="ORF">BVH74_18555</name>
</gene>
<keyword evidence="4" id="KW-1185">Reference proteome</keyword>
<evidence type="ECO:0008006" key="5">
    <source>
        <dbReference type="Google" id="ProtNLM"/>
    </source>
</evidence>
<evidence type="ECO:0000313" key="3">
    <source>
        <dbReference type="EMBL" id="AQZ96629.1"/>
    </source>
</evidence>
<feature type="transmembrane region" description="Helical" evidence="2">
    <location>
        <begin position="56"/>
        <end position="73"/>
    </location>
</feature>
<dbReference type="Pfam" id="PF11159">
    <property type="entry name" value="DUF2939"/>
    <property type="match status" value="1"/>
</dbReference>
<evidence type="ECO:0000313" key="4">
    <source>
        <dbReference type="Proteomes" id="UP000243488"/>
    </source>
</evidence>
<keyword evidence="2" id="KW-1133">Transmembrane helix</keyword>
<proteinExistence type="predicted"/>
<dbReference type="STRING" id="1931241.BVH74_18555"/>
<dbReference type="InterPro" id="IPR021330">
    <property type="entry name" value="DUF2939"/>
</dbReference>
<evidence type="ECO:0000256" key="2">
    <source>
        <dbReference type="SAM" id="Phobius"/>
    </source>
</evidence>
<dbReference type="EMBL" id="CP020100">
    <property type="protein sequence ID" value="AQZ96629.1"/>
    <property type="molecule type" value="Genomic_DNA"/>
</dbReference>
<organism evidence="3 4">
    <name type="scientific">Halopseudomonas phragmitis</name>
    <dbReference type="NCBI Taxonomy" id="1931241"/>
    <lineage>
        <taxon>Bacteria</taxon>
        <taxon>Pseudomonadati</taxon>
        <taxon>Pseudomonadota</taxon>
        <taxon>Gammaproteobacteria</taxon>
        <taxon>Pseudomonadales</taxon>
        <taxon>Pseudomonadaceae</taxon>
        <taxon>Halopseudomonas</taxon>
    </lineage>
</organism>
<dbReference type="Proteomes" id="UP000243488">
    <property type="component" value="Chromosome"/>
</dbReference>
<sequence length="228" mass="24217">MNQCPACNYELTMAEQASSQGKCPNCDVYFAKVLARQQQAAPVSKRARVKTGKGKLAYLGVGLAVVFAGYIYASPYLAVNSLKAATEARNAPEMSEYIDFPSVRQNLKEQMTASIMVEAGRELGDNPFAAMGMALATTMIDGLLEGMVTPSGLAALMAGESPGGSASTSQDGSSRSVKEPFADASMGYRGLNRFVVVVPNEAGEVADFVFRRSGLVGWKLTELHVPVK</sequence>
<keyword evidence="2" id="KW-0812">Transmembrane</keyword>
<feature type="region of interest" description="Disordered" evidence="1">
    <location>
        <begin position="159"/>
        <end position="178"/>
    </location>
</feature>
<keyword evidence="2" id="KW-0472">Membrane</keyword>
<evidence type="ECO:0000256" key="1">
    <source>
        <dbReference type="SAM" id="MobiDB-lite"/>
    </source>
</evidence>
<dbReference type="KEGG" id="ppha:BVH74_18555"/>